<comment type="function">
    <text evidence="4">Catalyzes the methylation of 5-hydroxyuridine (ho5U) to form 5-methoxyuridine (mo5U) at position 34 in tRNAs.</text>
</comment>
<keyword evidence="1 4" id="KW-0489">Methyltransferase</keyword>
<dbReference type="GO" id="GO:0016300">
    <property type="term" value="F:tRNA (uridine) methyltransferase activity"/>
    <property type="evidence" value="ECO:0007669"/>
    <property type="project" value="UniProtKB-UniRule"/>
</dbReference>
<proteinExistence type="inferred from homology"/>
<dbReference type="InterPro" id="IPR002935">
    <property type="entry name" value="SAM_O-MeTrfase"/>
</dbReference>
<keyword evidence="2 4" id="KW-0808">Transferase</keyword>
<dbReference type="Gene3D" id="3.40.50.150">
    <property type="entry name" value="Vaccinia Virus protein VP39"/>
    <property type="match status" value="1"/>
</dbReference>
<dbReference type="KEGG" id="dca:Desca_0942"/>
<organism evidence="5 6">
    <name type="scientific">Desulfotomaculum nigrificans (strain DSM 14880 / VKM B-2319 / CO-1-SRB)</name>
    <name type="common">Desulfotomaculum carboxydivorans</name>
    <dbReference type="NCBI Taxonomy" id="868595"/>
    <lineage>
        <taxon>Bacteria</taxon>
        <taxon>Bacillati</taxon>
        <taxon>Bacillota</taxon>
        <taxon>Clostridia</taxon>
        <taxon>Eubacteriales</taxon>
        <taxon>Desulfotomaculaceae</taxon>
        <taxon>Desulfotomaculum</taxon>
    </lineage>
</organism>
<dbReference type="EC" id="2.1.1.-" evidence="4"/>
<dbReference type="eggNOG" id="COG4122">
    <property type="taxonomic scope" value="Bacteria"/>
</dbReference>
<feature type="binding site" evidence="4">
    <location>
        <position position="134"/>
    </location>
    <ligand>
        <name>S-adenosyl-L-methionine</name>
        <dbReference type="ChEBI" id="CHEBI:59789"/>
    </ligand>
</feature>
<accession>F6B9X0</accession>
<evidence type="ECO:0000256" key="3">
    <source>
        <dbReference type="ARBA" id="ARBA00022691"/>
    </source>
</evidence>
<evidence type="ECO:0000256" key="2">
    <source>
        <dbReference type="ARBA" id="ARBA00022679"/>
    </source>
</evidence>
<dbReference type="InterPro" id="IPR029063">
    <property type="entry name" value="SAM-dependent_MTases_sf"/>
</dbReference>
<comment type="similarity">
    <text evidence="4">Belongs to the class I-like SAM-binding methyltransferase superfamily. Cation-dependent O-methyltransferase family.</text>
</comment>
<keyword evidence="4" id="KW-0819">tRNA processing</keyword>
<dbReference type="PROSITE" id="PS51682">
    <property type="entry name" value="SAM_OMT_I"/>
    <property type="match status" value="1"/>
</dbReference>
<evidence type="ECO:0000256" key="1">
    <source>
        <dbReference type="ARBA" id="ARBA00022603"/>
    </source>
</evidence>
<feature type="binding site" evidence="4">
    <location>
        <position position="69"/>
    </location>
    <ligand>
        <name>S-adenosyl-L-methionine</name>
        <dbReference type="ChEBI" id="CHEBI:59789"/>
    </ligand>
</feature>
<dbReference type="Proteomes" id="UP000009226">
    <property type="component" value="Chromosome"/>
</dbReference>
<dbReference type="EMBL" id="CP002736">
    <property type="protein sequence ID" value="AEF93818.1"/>
    <property type="molecule type" value="Genomic_DNA"/>
</dbReference>
<dbReference type="GO" id="GO:0008171">
    <property type="term" value="F:O-methyltransferase activity"/>
    <property type="evidence" value="ECO:0007669"/>
    <property type="project" value="InterPro"/>
</dbReference>
<dbReference type="PANTHER" id="PTHR10509:SF14">
    <property type="entry name" value="CAFFEOYL-COA O-METHYLTRANSFERASE 3-RELATED"/>
    <property type="match status" value="1"/>
</dbReference>
<dbReference type="RefSeq" id="WP_003540309.1">
    <property type="nucleotide sequence ID" value="NC_015565.1"/>
</dbReference>
<evidence type="ECO:0000313" key="5">
    <source>
        <dbReference type="EMBL" id="AEF93818.1"/>
    </source>
</evidence>
<dbReference type="InterPro" id="IPR050362">
    <property type="entry name" value="Cation-dep_OMT"/>
</dbReference>
<comment type="catalytic activity">
    <reaction evidence="4">
        <text>5-hydroxyuridine(34) in tRNA + S-adenosyl-L-methionine = 5-methoxyuridine(34) in tRNA + S-adenosyl-L-homocysteine + H(+)</text>
        <dbReference type="Rhea" id="RHEA:60524"/>
        <dbReference type="Rhea" id="RHEA-COMP:13381"/>
        <dbReference type="Rhea" id="RHEA-COMP:15591"/>
        <dbReference type="ChEBI" id="CHEBI:15378"/>
        <dbReference type="ChEBI" id="CHEBI:57856"/>
        <dbReference type="ChEBI" id="CHEBI:59789"/>
        <dbReference type="ChEBI" id="CHEBI:136877"/>
        <dbReference type="ChEBI" id="CHEBI:143860"/>
    </reaction>
</comment>
<evidence type="ECO:0000313" key="6">
    <source>
        <dbReference type="Proteomes" id="UP000009226"/>
    </source>
</evidence>
<protein>
    <recommendedName>
        <fullName evidence="4">tRNA 5-hydroxyuridine methyltransferase</fullName>
        <ecNumber evidence="4">2.1.1.-</ecNumber>
    </recommendedName>
    <alternativeName>
        <fullName evidence="4">ho5U methyltransferase</fullName>
    </alternativeName>
</protein>
<keyword evidence="6" id="KW-1185">Reference proteome</keyword>
<keyword evidence="3 4" id="KW-0949">S-adenosyl-L-methionine</keyword>
<sequence length="215" mass="24468">MSGIIQPEVQQYIRNLLPPRTGIFKEMEQEARDKIIPIVEPEVGHLLYWLALTKQSCRVLEIGTAIGYSTLWLARAVLPRGGQITTMEINRPRFEAAQRYFKKAGVADKIKLILGDARELLFELTEPYDFIFLDAAKGKYIEFLDKCVELLQPGGIMVAEDVFMRGMVISGQIDKRRNKTAVTRLRSYLEMVMEHPKLETIIIPVGDGVTISTRK</sequence>
<dbReference type="Pfam" id="PF01596">
    <property type="entry name" value="Methyltransf_3"/>
    <property type="match status" value="1"/>
</dbReference>
<evidence type="ECO:0000256" key="4">
    <source>
        <dbReference type="HAMAP-Rule" id="MF_02217"/>
    </source>
</evidence>
<dbReference type="PANTHER" id="PTHR10509">
    <property type="entry name" value="O-METHYLTRANSFERASE-RELATED"/>
    <property type="match status" value="1"/>
</dbReference>
<dbReference type="CDD" id="cd02440">
    <property type="entry name" value="AdoMet_MTases"/>
    <property type="match status" value="1"/>
</dbReference>
<feature type="binding site" evidence="4">
    <location>
        <position position="39"/>
    </location>
    <ligand>
        <name>S-adenosyl-L-methionine</name>
        <dbReference type="ChEBI" id="CHEBI:59789"/>
    </ligand>
</feature>
<dbReference type="GO" id="GO:0008757">
    <property type="term" value="F:S-adenosylmethionine-dependent methyltransferase activity"/>
    <property type="evidence" value="ECO:0007669"/>
    <property type="project" value="TreeGrafter"/>
</dbReference>
<comment type="subunit">
    <text evidence="4">Homodimer.</text>
</comment>
<dbReference type="STRING" id="868595.Desca_0942"/>
<dbReference type="AlphaFoldDB" id="F6B9X0"/>
<dbReference type="GO" id="GO:0030488">
    <property type="term" value="P:tRNA methylation"/>
    <property type="evidence" value="ECO:0007669"/>
    <property type="project" value="UniProtKB-UniRule"/>
</dbReference>
<dbReference type="SUPFAM" id="SSF53335">
    <property type="entry name" value="S-adenosyl-L-methionine-dependent methyltransferases"/>
    <property type="match status" value="1"/>
</dbReference>
<feature type="binding site" evidence="4">
    <location>
        <begin position="116"/>
        <end position="117"/>
    </location>
    <ligand>
        <name>S-adenosyl-L-methionine</name>
        <dbReference type="ChEBI" id="CHEBI:59789"/>
    </ligand>
</feature>
<name>F6B9X0_DESCC</name>
<dbReference type="HOGENOM" id="CLU_067676_4_0_9"/>
<dbReference type="HAMAP" id="MF_02217">
    <property type="entry name" value="TrmR_methyltr"/>
    <property type="match status" value="1"/>
</dbReference>
<feature type="binding site" evidence="4">
    <location>
        <position position="88"/>
    </location>
    <ligand>
        <name>S-adenosyl-L-methionine</name>
        <dbReference type="ChEBI" id="CHEBI:59789"/>
    </ligand>
</feature>
<reference evidence="5 6" key="1">
    <citation type="submission" date="2011-05" db="EMBL/GenBank/DDBJ databases">
        <title>Complete sequence of Desulfotomaculum carboxydivorans CO-1-SRB.</title>
        <authorList>
            <consortium name="US DOE Joint Genome Institute"/>
            <person name="Lucas S."/>
            <person name="Han J."/>
            <person name="Lapidus A."/>
            <person name="Cheng J.-F."/>
            <person name="Goodwin L."/>
            <person name="Pitluck S."/>
            <person name="Peters L."/>
            <person name="Mikhailova N."/>
            <person name="Lu M."/>
            <person name="Han C."/>
            <person name="Tapia R."/>
            <person name="Land M."/>
            <person name="Hauser L."/>
            <person name="Kyrpides N."/>
            <person name="Ivanova N."/>
            <person name="Pagani I."/>
            <person name="Stams A."/>
            <person name="Plugge C."/>
            <person name="Muyzer G."/>
            <person name="Kuever J."/>
            <person name="Parshina S."/>
            <person name="Ivanova A."/>
            <person name="Nazina T."/>
            <person name="Woyke T."/>
        </authorList>
    </citation>
    <scope>NUCLEOTIDE SEQUENCE [LARGE SCALE GENOMIC DNA]</scope>
    <source>
        <strain evidence="6">DSM 14880 / VKM B-2319 / CO-1-SRB</strain>
    </source>
</reference>
<comment type="caution">
    <text evidence="4">Lacks conserved residue(s) required for the propagation of feature annotation.</text>
</comment>
<gene>
    <name evidence="4" type="primary">trmR</name>
    <name evidence="5" type="ordered locus">Desca_0942</name>
</gene>
<dbReference type="InterPro" id="IPR043675">
    <property type="entry name" value="TrmR_methyltr"/>
</dbReference>